<dbReference type="GO" id="GO:0005506">
    <property type="term" value="F:iron ion binding"/>
    <property type="evidence" value="ECO:0007669"/>
    <property type="project" value="InterPro"/>
</dbReference>
<dbReference type="Gene3D" id="1.10.630.10">
    <property type="entry name" value="Cytochrome P450"/>
    <property type="match status" value="1"/>
</dbReference>
<dbReference type="PRINTS" id="PR00463">
    <property type="entry name" value="EP450I"/>
</dbReference>
<evidence type="ECO:0000256" key="5">
    <source>
        <dbReference type="ARBA" id="ARBA00023002"/>
    </source>
</evidence>
<dbReference type="EMBL" id="BTGU01000015">
    <property type="protein sequence ID" value="GMN43030.1"/>
    <property type="molecule type" value="Genomic_DNA"/>
</dbReference>
<organism evidence="10 11">
    <name type="scientific">Ficus carica</name>
    <name type="common">Common fig</name>
    <dbReference type="NCBI Taxonomy" id="3494"/>
    <lineage>
        <taxon>Eukaryota</taxon>
        <taxon>Viridiplantae</taxon>
        <taxon>Streptophyta</taxon>
        <taxon>Embryophyta</taxon>
        <taxon>Tracheophyta</taxon>
        <taxon>Spermatophyta</taxon>
        <taxon>Magnoliopsida</taxon>
        <taxon>eudicotyledons</taxon>
        <taxon>Gunneridae</taxon>
        <taxon>Pentapetalae</taxon>
        <taxon>rosids</taxon>
        <taxon>fabids</taxon>
        <taxon>Rosales</taxon>
        <taxon>Moraceae</taxon>
        <taxon>Ficeae</taxon>
        <taxon>Ficus</taxon>
    </lineage>
</organism>
<proteinExistence type="inferred from homology"/>
<comment type="caution">
    <text evidence="10">The sequence shown here is derived from an EMBL/GenBank/DDBJ whole genome shotgun (WGS) entry which is preliminary data.</text>
</comment>
<dbReference type="PRINTS" id="PR00385">
    <property type="entry name" value="P450"/>
</dbReference>
<keyword evidence="3 8" id="KW-0349">Heme</keyword>
<dbReference type="GO" id="GO:0020037">
    <property type="term" value="F:heme binding"/>
    <property type="evidence" value="ECO:0007669"/>
    <property type="project" value="InterPro"/>
</dbReference>
<sequence>MESMDFLSNPVFFTALALILSLFTVQIVAKVVNKTKAKKKKYPPIGGTVFHQLLNFKRLHHYMTELAGKHKTYRLLGLFRNEIYTSDPVNVEYILKTNFENYGKGSHNYDILRDLLGDGIFTVDGEKWRQQRKISSHEFSTKVLRDFSSVIFKKNAAKVAKILSDIAKNNKTIDIQDLFMKATLDSIFQVAFGAELDSMCGSSEEGKSFSNAFDEASSITLWRYVDVFWKLKKFLNIGSEAALKKKTKIINEFAFKLISNKIEQMKNSKDKSSTKREDILSRFLQVTESDPTYLRDIILNVIIAGKDTTATTLAWFIYLLCKHPHVQDKVVKELREATKAKEVTNFVEFANSLSEEVLENMQYLHAAITETLRIYPAVPVDAKICFSDDTLPDGFAVKKGDMVSYQPYAMGRMKFLWGDDAEQFRPERWLNQEGVFQPESPFKFTAFQAGPRICLGKEFAYKQLKIFAAVLLSCFAFKMSNEEKIVHYRTMINLHIDGGLEVHVFHRNGN</sequence>
<evidence type="ECO:0000256" key="8">
    <source>
        <dbReference type="PIRSR" id="PIRSR602401-1"/>
    </source>
</evidence>
<dbReference type="GO" id="GO:0016705">
    <property type="term" value="F:oxidoreductase activity, acting on paired donors, with incorporation or reduction of molecular oxygen"/>
    <property type="evidence" value="ECO:0007669"/>
    <property type="project" value="InterPro"/>
</dbReference>
<evidence type="ECO:0000256" key="2">
    <source>
        <dbReference type="ARBA" id="ARBA00010617"/>
    </source>
</evidence>
<evidence type="ECO:0000256" key="1">
    <source>
        <dbReference type="ARBA" id="ARBA00001971"/>
    </source>
</evidence>
<gene>
    <name evidence="10" type="ORF">TIFTF001_012232</name>
</gene>
<dbReference type="InterPro" id="IPR001128">
    <property type="entry name" value="Cyt_P450"/>
</dbReference>
<evidence type="ECO:0008006" key="12">
    <source>
        <dbReference type="Google" id="ProtNLM"/>
    </source>
</evidence>
<dbReference type="GO" id="GO:0004497">
    <property type="term" value="F:monooxygenase activity"/>
    <property type="evidence" value="ECO:0007669"/>
    <property type="project" value="UniProtKB-KW"/>
</dbReference>
<keyword evidence="11" id="KW-1185">Reference proteome</keyword>
<keyword evidence="6 8" id="KW-0408">Iron</keyword>
<keyword evidence="9" id="KW-0472">Membrane</keyword>
<evidence type="ECO:0000256" key="7">
    <source>
        <dbReference type="ARBA" id="ARBA00023033"/>
    </source>
</evidence>
<comment type="similarity">
    <text evidence="2">Belongs to the cytochrome P450 family.</text>
</comment>
<evidence type="ECO:0000256" key="6">
    <source>
        <dbReference type="ARBA" id="ARBA00023004"/>
    </source>
</evidence>
<evidence type="ECO:0000256" key="4">
    <source>
        <dbReference type="ARBA" id="ARBA00022723"/>
    </source>
</evidence>
<evidence type="ECO:0000256" key="9">
    <source>
        <dbReference type="SAM" id="Phobius"/>
    </source>
</evidence>
<dbReference type="InterPro" id="IPR036396">
    <property type="entry name" value="Cyt_P450_sf"/>
</dbReference>
<keyword evidence="9" id="KW-0812">Transmembrane</keyword>
<reference evidence="10" key="1">
    <citation type="submission" date="2023-07" db="EMBL/GenBank/DDBJ databases">
        <title>draft genome sequence of fig (Ficus carica).</title>
        <authorList>
            <person name="Takahashi T."/>
            <person name="Nishimura K."/>
        </authorList>
    </citation>
    <scope>NUCLEOTIDE SEQUENCE</scope>
</reference>
<evidence type="ECO:0000256" key="3">
    <source>
        <dbReference type="ARBA" id="ARBA00022617"/>
    </source>
</evidence>
<keyword evidence="9" id="KW-1133">Transmembrane helix</keyword>
<keyword evidence="5" id="KW-0560">Oxidoreductase</keyword>
<evidence type="ECO:0000313" key="10">
    <source>
        <dbReference type="EMBL" id="GMN43030.1"/>
    </source>
</evidence>
<keyword evidence="4 8" id="KW-0479">Metal-binding</keyword>
<name>A0AA88D3I6_FICCA</name>
<accession>A0AA88D3I6</accession>
<comment type="cofactor">
    <cofactor evidence="1 8">
        <name>heme</name>
        <dbReference type="ChEBI" id="CHEBI:30413"/>
    </cofactor>
</comment>
<dbReference type="CDD" id="cd11064">
    <property type="entry name" value="CYP86A"/>
    <property type="match status" value="1"/>
</dbReference>
<dbReference type="PANTHER" id="PTHR24296">
    <property type="entry name" value="CYTOCHROME P450"/>
    <property type="match status" value="1"/>
</dbReference>
<keyword evidence="7" id="KW-0503">Monooxygenase</keyword>
<dbReference type="SUPFAM" id="SSF48264">
    <property type="entry name" value="Cytochrome P450"/>
    <property type="match status" value="1"/>
</dbReference>
<dbReference type="AlphaFoldDB" id="A0AA88D3I6"/>
<dbReference type="Pfam" id="PF00067">
    <property type="entry name" value="p450"/>
    <property type="match status" value="1"/>
</dbReference>
<dbReference type="Proteomes" id="UP001187192">
    <property type="component" value="Unassembled WGS sequence"/>
</dbReference>
<feature type="transmembrane region" description="Helical" evidence="9">
    <location>
        <begin position="12"/>
        <end position="32"/>
    </location>
</feature>
<feature type="binding site" description="axial binding residue" evidence="8">
    <location>
        <position position="454"/>
    </location>
    <ligand>
        <name>heme</name>
        <dbReference type="ChEBI" id="CHEBI:30413"/>
    </ligand>
    <ligandPart>
        <name>Fe</name>
        <dbReference type="ChEBI" id="CHEBI:18248"/>
    </ligandPart>
</feature>
<protein>
    <recommendedName>
        <fullName evidence="12">Cytochrome P450</fullName>
    </recommendedName>
</protein>
<evidence type="ECO:0000313" key="11">
    <source>
        <dbReference type="Proteomes" id="UP001187192"/>
    </source>
</evidence>
<dbReference type="InterPro" id="IPR002401">
    <property type="entry name" value="Cyt_P450_E_grp-I"/>
</dbReference>